<dbReference type="RefSeq" id="WP_152528519.1">
    <property type="nucleotide sequence ID" value="NZ_JANJEV010000001.1"/>
</dbReference>
<gene>
    <name evidence="1" type="ORF">R3Q15_20750</name>
</gene>
<proteinExistence type="predicted"/>
<dbReference type="SUPFAM" id="SSF52540">
    <property type="entry name" value="P-loop containing nucleoside triphosphate hydrolases"/>
    <property type="match status" value="1"/>
</dbReference>
<dbReference type="EMBL" id="JAWLKH010000030">
    <property type="protein sequence ID" value="MDV6314278.1"/>
    <property type="molecule type" value="Genomic_DNA"/>
</dbReference>
<evidence type="ECO:0000313" key="2">
    <source>
        <dbReference type="Proteomes" id="UP001185922"/>
    </source>
</evidence>
<accession>A0AAE4R9Y2</accession>
<organism evidence="1 2">
    <name type="scientific">Gordonia amicalis</name>
    <dbReference type="NCBI Taxonomy" id="89053"/>
    <lineage>
        <taxon>Bacteria</taxon>
        <taxon>Bacillati</taxon>
        <taxon>Actinomycetota</taxon>
        <taxon>Actinomycetes</taxon>
        <taxon>Mycobacteriales</taxon>
        <taxon>Gordoniaceae</taxon>
        <taxon>Gordonia</taxon>
    </lineage>
</organism>
<name>A0AAE4R9Y2_9ACTN</name>
<reference evidence="1" key="1">
    <citation type="submission" date="2023-10" db="EMBL/GenBank/DDBJ databases">
        <title>Development of a sustainable strategy for remediation of hydrocarbon-contaminated territories based on the waste exchange concept.</title>
        <authorList>
            <person name="Krivoruchko A."/>
        </authorList>
    </citation>
    <scope>NUCLEOTIDE SEQUENCE</scope>
    <source>
        <strain evidence="1">IEGM 1279</strain>
    </source>
</reference>
<protein>
    <submittedName>
        <fullName evidence="1">Uncharacterized protein</fullName>
    </submittedName>
</protein>
<comment type="caution">
    <text evidence="1">The sequence shown here is derived from an EMBL/GenBank/DDBJ whole genome shotgun (WGS) entry which is preliminary data.</text>
</comment>
<sequence length="835" mass="91924">MGGVDAAGGFAFQHAQAVLGVLGMAADPRLGQARVEADNDVVDLEILDSSGLLVRALQFKRRDQRYTWAQTDLMEELERWSKLGPEHPEAEYRFVTDGRLGPTGRKVLIALDELRNGDERRLTAIASGLELSVDLNACRRAFIDANAEGFDTLLDEAVRLATNLLPAVTGEAEAEERSMYVVLELLRLVVGRSGLSEVDRRVVTSADVWSILNENREYVRTNTWNIKARSDYIRAVAEIKVPSIELRCKTDHHTRLPLAHFLGGKSVVLLHGSSGTGKTTAILGAQVASVAENRAIIRVDAKAYVAGRIGSLIAKGINSPQFVGAYSATGLEALKDPYVTVVVDNLSEIPVKLRRRLAEDLRELLMSDLRASLALVGRDLVALRSVLPRDQETSLLTLESLTRDSRRAIVREIIDEPECNILAAQAEHAIGDAADNPQLFLVACRLVAQGFDFQNPASMYSAYIRRIAEDQGYEQVSVYEIGLGVIFACLAAEGRRYADSFEWAQLAKKSADILSEAGQDVDGRDIVDFGLDSGLVRRSGGDITEAIHDSFADYLAAIAYARKCAEFPRVIASDDHLRLLFYSEISGVDLTLAHAVAAYRPFSVPVVSLREGRKPTESWYTESVELVSRLLPEGVNIPRLAMWEFGDKLMVTVDGSIEGWRGEVSLDSVDLDEGVTFEAEHGPLTIASRVWRRYLLSILKSPVRNRFASLGAIASDPEGFLEWYSIELDNAKRRLLDKILPADGRISYVDSFQLGSIQFNLEKSVESIPPLERGVRYRFVADSMAPRVVCCNGEGLADGWTGQASIESFSRGTPQSDAAEDLLKEINELVGIKWL</sequence>
<dbReference type="InterPro" id="IPR027417">
    <property type="entry name" value="P-loop_NTPase"/>
</dbReference>
<evidence type="ECO:0000313" key="1">
    <source>
        <dbReference type="EMBL" id="MDV6314278.1"/>
    </source>
</evidence>
<dbReference type="AlphaFoldDB" id="A0AAE4R9Y2"/>
<dbReference type="Proteomes" id="UP001185922">
    <property type="component" value="Unassembled WGS sequence"/>
</dbReference>